<dbReference type="RefSeq" id="WP_007929501.1">
    <property type="nucleotide sequence ID" value="NZ_ALWX01000082.1"/>
</dbReference>
<dbReference type="PROSITE" id="PS50949">
    <property type="entry name" value="HTH_GNTR"/>
    <property type="match status" value="1"/>
</dbReference>
<reference evidence="6 7" key="1">
    <citation type="journal article" date="2009" name="Int. J. Syst. Evol. Microbiol.">
        <title>Janibacter hoylei sp. nov., Bacillus isronensis sp. nov. and Bacillus aryabhattai sp. nov., isolated from cryotubes used for collecting air from the upper atmosphere.</title>
        <authorList>
            <person name="Shivaji S."/>
            <person name="Chaturvedi P."/>
            <person name="Begum Z."/>
            <person name="Pindi P.K."/>
            <person name="Manorama R."/>
            <person name="Padmanaban D.A."/>
            <person name="Shouche Y.S."/>
            <person name="Pawar S."/>
            <person name="Vaishampayan P."/>
            <person name="Dutt C.B."/>
            <person name="Datta G.N."/>
            <person name="Manchanda R.K."/>
            <person name="Rao U.R."/>
            <person name="Bhargava P.M."/>
            <person name="Narlikar J.V."/>
        </authorList>
    </citation>
    <scope>NUCLEOTIDE SEQUENCE [LARGE SCALE GENOMIC DNA]</scope>
    <source>
        <strain evidence="6 7">PVAS-1</strain>
    </source>
</reference>
<dbReference type="SUPFAM" id="SSF46785">
    <property type="entry name" value="Winged helix' DNA-binding domain"/>
    <property type="match status" value="1"/>
</dbReference>
<dbReference type="SUPFAM" id="SSF48008">
    <property type="entry name" value="GntR ligand-binding domain-like"/>
    <property type="match status" value="1"/>
</dbReference>
<keyword evidence="7" id="KW-1185">Reference proteome</keyword>
<dbReference type="Gene3D" id="1.20.120.530">
    <property type="entry name" value="GntR ligand-binding domain-like"/>
    <property type="match status" value="1"/>
</dbReference>
<keyword evidence="1" id="KW-0805">Transcription regulation</keyword>
<dbReference type="InterPro" id="IPR008920">
    <property type="entry name" value="TF_FadR/GntR_C"/>
</dbReference>
<evidence type="ECO:0000256" key="2">
    <source>
        <dbReference type="ARBA" id="ARBA00023125"/>
    </source>
</evidence>
<dbReference type="GO" id="GO:0003700">
    <property type="term" value="F:DNA-binding transcription factor activity"/>
    <property type="evidence" value="ECO:0007669"/>
    <property type="project" value="InterPro"/>
</dbReference>
<evidence type="ECO:0000313" key="6">
    <source>
        <dbReference type="EMBL" id="RWU82960.1"/>
    </source>
</evidence>
<evidence type="ECO:0000256" key="1">
    <source>
        <dbReference type="ARBA" id="ARBA00023015"/>
    </source>
</evidence>
<dbReference type="InterPro" id="IPR036388">
    <property type="entry name" value="WH-like_DNA-bd_sf"/>
</dbReference>
<reference evidence="6" key="3">
    <citation type="submission" date="2017-11" db="EMBL/GenBank/DDBJ databases">
        <authorList>
            <person name="Seuylemezian A."/>
            <person name="Cooper K."/>
            <person name="Vaishampayan P."/>
        </authorList>
    </citation>
    <scope>NUCLEOTIDE SEQUENCE</scope>
    <source>
        <strain evidence="6">PVAS-1</strain>
    </source>
</reference>
<dbReference type="InterPro" id="IPR011711">
    <property type="entry name" value="GntR_C"/>
</dbReference>
<evidence type="ECO:0000313" key="7">
    <source>
        <dbReference type="Proteomes" id="UP000288711"/>
    </source>
</evidence>
<gene>
    <name evidence="5" type="ORF">B277_14938</name>
    <name evidence="6" type="ORF">CWN80_09100</name>
</gene>
<comment type="caution">
    <text evidence="5">The sequence shown here is derived from an EMBL/GenBank/DDBJ whole genome shotgun (WGS) entry which is preliminary data.</text>
</comment>
<dbReference type="PANTHER" id="PTHR43537">
    <property type="entry name" value="TRANSCRIPTIONAL REGULATOR, GNTR FAMILY"/>
    <property type="match status" value="1"/>
</dbReference>
<dbReference type="Pfam" id="PF00392">
    <property type="entry name" value="GntR"/>
    <property type="match status" value="1"/>
</dbReference>
<protein>
    <submittedName>
        <fullName evidence="5">GntR family transcriptional regulator</fullName>
    </submittedName>
</protein>
<dbReference type="Proteomes" id="UP000004474">
    <property type="component" value="Unassembled WGS sequence"/>
</dbReference>
<feature type="domain" description="HTH gntR-type" evidence="4">
    <location>
        <begin position="8"/>
        <end position="75"/>
    </location>
</feature>
<accession>K1DU67</accession>
<keyword evidence="2" id="KW-0238">DNA-binding</keyword>
<dbReference type="OrthoDB" id="8680240at2"/>
<dbReference type="SMART" id="SM00895">
    <property type="entry name" value="FCD"/>
    <property type="match status" value="1"/>
</dbReference>
<dbReference type="Pfam" id="PF07729">
    <property type="entry name" value="FCD"/>
    <property type="match status" value="1"/>
</dbReference>
<dbReference type="InterPro" id="IPR036390">
    <property type="entry name" value="WH_DNA-bd_sf"/>
</dbReference>
<evidence type="ECO:0000313" key="5">
    <source>
        <dbReference type="EMBL" id="EKA60045.1"/>
    </source>
</evidence>
<sequence length="211" mass="22899">MTTTPSTETKAGRLLAALRDDILSGRLAPGDPVDEVATAQGHEVSRTPVREALRALTSEGLLVPGPRRQLRVVDVSPEHRREVTSLRVALECTAAESACEHRTDDDLDRLRGLVSRQRREAKGGDVAAFLEADEAFHRALAEAAGMPTLLRLLDQLGAFVRLARLGQPTPQRHMVALAREHDHLVDLLEAGDGPALEAALAEHIRSTALRD</sequence>
<organism evidence="5">
    <name type="scientific">Janibacter hoylei PVAS-1</name>
    <dbReference type="NCBI Taxonomy" id="1210046"/>
    <lineage>
        <taxon>Bacteria</taxon>
        <taxon>Bacillati</taxon>
        <taxon>Actinomycetota</taxon>
        <taxon>Actinomycetes</taxon>
        <taxon>Micrococcales</taxon>
        <taxon>Intrasporangiaceae</taxon>
        <taxon>Janibacter</taxon>
    </lineage>
</organism>
<dbReference type="Proteomes" id="UP000288711">
    <property type="component" value="Unassembled WGS sequence"/>
</dbReference>
<dbReference type="PANTHER" id="PTHR43537:SF5">
    <property type="entry name" value="UXU OPERON TRANSCRIPTIONAL REGULATOR"/>
    <property type="match status" value="1"/>
</dbReference>
<dbReference type="Gene3D" id="1.10.10.10">
    <property type="entry name" value="Winged helix-like DNA-binding domain superfamily/Winged helix DNA-binding domain"/>
    <property type="match status" value="1"/>
</dbReference>
<dbReference type="eggNOG" id="COG1802">
    <property type="taxonomic scope" value="Bacteria"/>
</dbReference>
<dbReference type="EMBL" id="PIPF01000009">
    <property type="protein sequence ID" value="RWU82960.1"/>
    <property type="molecule type" value="Genomic_DNA"/>
</dbReference>
<keyword evidence="3" id="KW-0804">Transcription</keyword>
<dbReference type="STRING" id="1210046.B277_14938"/>
<dbReference type="PATRIC" id="fig|1210046.3.peg.2870"/>
<evidence type="ECO:0000256" key="3">
    <source>
        <dbReference type="ARBA" id="ARBA00023163"/>
    </source>
</evidence>
<dbReference type="EMBL" id="ALWX01000082">
    <property type="protein sequence ID" value="EKA60045.1"/>
    <property type="molecule type" value="Genomic_DNA"/>
</dbReference>
<dbReference type="SMART" id="SM00345">
    <property type="entry name" value="HTH_GNTR"/>
    <property type="match status" value="1"/>
</dbReference>
<dbReference type="GO" id="GO:0003677">
    <property type="term" value="F:DNA binding"/>
    <property type="evidence" value="ECO:0007669"/>
    <property type="project" value="UniProtKB-KW"/>
</dbReference>
<reference evidence="5" key="2">
    <citation type="journal article" date="2012" name="J. Bacteriol.">
        <title>Genome Sequence of Janibacter hoylei MTCC8307, Isolated from the Stratospheric Air.</title>
        <authorList>
            <person name="Pawar S.P."/>
            <person name="Dhotre D.P."/>
            <person name="Shetty S.A."/>
            <person name="Chowdhury S.P."/>
            <person name="Chaudhari B.L."/>
            <person name="Shouche Y.S."/>
        </authorList>
    </citation>
    <scope>NUCLEOTIDE SEQUENCE [LARGE SCALE GENOMIC DNA]</scope>
    <source>
        <strain evidence="5">PVAS-1</strain>
    </source>
</reference>
<evidence type="ECO:0000259" key="4">
    <source>
        <dbReference type="PROSITE" id="PS50949"/>
    </source>
</evidence>
<dbReference type="AlphaFoldDB" id="K1DU67"/>
<proteinExistence type="predicted"/>
<name>K1DU67_9MICO</name>
<dbReference type="InterPro" id="IPR000524">
    <property type="entry name" value="Tscrpt_reg_HTH_GntR"/>
</dbReference>